<evidence type="ECO:0000256" key="5">
    <source>
        <dbReference type="ARBA" id="ARBA00023242"/>
    </source>
</evidence>
<dbReference type="InterPro" id="IPR036388">
    <property type="entry name" value="WH-like_DNA-bd_sf"/>
</dbReference>
<dbReference type="PANTHER" id="PTHR12780">
    <property type="entry name" value="RNA POLYMERASE III DNA DIRECTED , 39KD SUBUNIT-RELATED"/>
    <property type="match status" value="1"/>
</dbReference>
<dbReference type="STRING" id="646526.A0A1W0E5I1"/>
<dbReference type="AlphaFoldDB" id="A0A1W0E5I1"/>
<evidence type="ECO:0000313" key="6">
    <source>
        <dbReference type="EMBL" id="OQS54504.1"/>
    </source>
</evidence>
<dbReference type="SUPFAM" id="SSF46785">
    <property type="entry name" value="Winged helix' DNA-binding domain"/>
    <property type="match status" value="1"/>
</dbReference>
<name>A0A1W0E5I1_9MICR</name>
<dbReference type="EMBL" id="MNPJ01000019">
    <property type="protein sequence ID" value="OQS54504.1"/>
    <property type="molecule type" value="Genomic_DNA"/>
</dbReference>
<keyword evidence="7" id="KW-1185">Reference proteome</keyword>
<evidence type="ECO:0000256" key="1">
    <source>
        <dbReference type="ARBA" id="ARBA00004123"/>
    </source>
</evidence>
<accession>A0A1W0E5I1</accession>
<dbReference type="Proteomes" id="UP000192758">
    <property type="component" value="Unassembled WGS sequence"/>
</dbReference>
<dbReference type="VEuPathDB" id="MicrosporidiaDB:EHP00_12"/>
<comment type="caution">
    <text evidence="6">The sequence shown here is derived from an EMBL/GenBank/DDBJ whole genome shotgun (WGS) entry which is preliminary data.</text>
</comment>
<gene>
    <name evidence="6" type="primary">POLR3F</name>
    <name evidence="6" type="ORF">EHP00_12</name>
</gene>
<keyword evidence="4" id="KW-0804">Transcription</keyword>
<dbReference type="OrthoDB" id="613763at2759"/>
<keyword evidence="3" id="KW-0240">DNA-directed RNA polymerase</keyword>
<comment type="subcellular location">
    <subcellularLocation>
        <location evidence="1">Nucleus</location>
    </subcellularLocation>
</comment>
<dbReference type="InterPro" id="IPR016049">
    <property type="entry name" value="RNA_pol_Rpc34-like"/>
</dbReference>
<dbReference type="GO" id="GO:0006383">
    <property type="term" value="P:transcription by RNA polymerase III"/>
    <property type="evidence" value="ECO:0007669"/>
    <property type="project" value="InterPro"/>
</dbReference>
<dbReference type="GO" id="GO:0005666">
    <property type="term" value="C:RNA polymerase III complex"/>
    <property type="evidence" value="ECO:0007669"/>
    <property type="project" value="InterPro"/>
</dbReference>
<keyword evidence="5" id="KW-0539">Nucleus</keyword>
<evidence type="ECO:0000256" key="3">
    <source>
        <dbReference type="ARBA" id="ARBA00022478"/>
    </source>
</evidence>
<protein>
    <submittedName>
        <fullName evidence="6">POLR3F</fullName>
    </submittedName>
</protein>
<reference evidence="6 7" key="1">
    <citation type="journal article" date="2017" name="Environ. Microbiol.">
        <title>Decay of the glycolytic pathway and adaptation to intranuclear parasitism within Enterocytozoonidae microsporidia.</title>
        <authorList>
            <person name="Wiredu Boakye D."/>
            <person name="Jaroenlak P."/>
            <person name="Prachumwat A."/>
            <person name="Williams T.A."/>
            <person name="Bateman K.S."/>
            <person name="Itsathitphaisarn O."/>
            <person name="Sritunyalucksana K."/>
            <person name="Paszkiewicz K.H."/>
            <person name="Moore K.A."/>
            <person name="Stentiford G.D."/>
            <person name="Williams B.A."/>
        </authorList>
    </citation>
    <scope>NUCLEOTIDE SEQUENCE [LARGE SCALE GENOMIC DNA]</scope>
    <source>
        <strain evidence="6 7">TH1</strain>
    </source>
</reference>
<evidence type="ECO:0000256" key="4">
    <source>
        <dbReference type="ARBA" id="ARBA00023163"/>
    </source>
</evidence>
<evidence type="ECO:0000313" key="7">
    <source>
        <dbReference type="Proteomes" id="UP000192758"/>
    </source>
</evidence>
<dbReference type="InterPro" id="IPR007832">
    <property type="entry name" value="RNA_pol_Rpc34"/>
</dbReference>
<proteinExistence type="inferred from homology"/>
<dbReference type="Pfam" id="PF05158">
    <property type="entry name" value="RNA_pol_Rpc34"/>
    <property type="match status" value="1"/>
</dbReference>
<organism evidence="6 7">
    <name type="scientific">Ecytonucleospora hepatopenaei</name>
    <dbReference type="NCBI Taxonomy" id="646526"/>
    <lineage>
        <taxon>Eukaryota</taxon>
        <taxon>Fungi</taxon>
        <taxon>Fungi incertae sedis</taxon>
        <taxon>Microsporidia</taxon>
        <taxon>Enterocytozoonidae</taxon>
        <taxon>Ecytonucleospora</taxon>
    </lineage>
</organism>
<evidence type="ECO:0000256" key="2">
    <source>
        <dbReference type="ARBA" id="ARBA00011038"/>
    </source>
</evidence>
<sequence length="237" mass="27340">MGKTKILEFIAAHKDGVTENKIFETFPGLSTVDFVLITSDLLTSNLLEVTENQDGQKTYKAQTLQNSYETLILNLLEDSSDNGVWLKDIKNKTNIPHAYLLKLLRKLEQECKIKSVKSLNTNKKTYVLFDIEPNKIVTGGVWFTNNDIDLDLVNNLMNVLHKFIKNKREEISKKNTDLFLPSIELLPTNTDCHNFLIEKRILQVNITREEIDNLLNVLYYDGKIKKFKIEGDAHYYA</sequence>
<dbReference type="InterPro" id="IPR036390">
    <property type="entry name" value="WH_DNA-bd_sf"/>
</dbReference>
<comment type="similarity">
    <text evidence="2">Belongs to the eukaryotic RPC34/RPC39 RNA polymerase subunit family.</text>
</comment>
<dbReference type="Gene3D" id="1.10.10.10">
    <property type="entry name" value="Winged helix-like DNA-binding domain superfamily/Winged helix DNA-binding domain"/>
    <property type="match status" value="1"/>
</dbReference>